<evidence type="ECO:0000313" key="3">
    <source>
        <dbReference type="Proteomes" id="UP000823941"/>
    </source>
</evidence>
<comment type="caution">
    <text evidence="2">The sequence shown here is derived from an EMBL/GenBank/DDBJ whole genome shotgun (WGS) entry which is preliminary data.</text>
</comment>
<accession>A0ABQ7PP35</accession>
<evidence type="ECO:0000313" key="2">
    <source>
        <dbReference type="EMBL" id="KAG7294757.1"/>
    </source>
</evidence>
<protein>
    <submittedName>
        <fullName evidence="2">Uncharacterized protein</fullName>
    </submittedName>
</protein>
<feature type="non-terminal residue" evidence="2">
    <location>
        <position position="1"/>
    </location>
</feature>
<name>A0ABQ7PP35_PLUXY</name>
<feature type="region of interest" description="Disordered" evidence="1">
    <location>
        <begin position="1"/>
        <end position="39"/>
    </location>
</feature>
<dbReference type="EMBL" id="JAHIBW010000201">
    <property type="protein sequence ID" value="KAG7294757.1"/>
    <property type="molecule type" value="Genomic_DNA"/>
</dbReference>
<dbReference type="Proteomes" id="UP000823941">
    <property type="component" value="Unassembled WGS sequence"/>
</dbReference>
<organism evidence="2 3">
    <name type="scientific">Plutella xylostella</name>
    <name type="common">Diamondback moth</name>
    <name type="synonym">Plutella maculipennis</name>
    <dbReference type="NCBI Taxonomy" id="51655"/>
    <lineage>
        <taxon>Eukaryota</taxon>
        <taxon>Metazoa</taxon>
        <taxon>Ecdysozoa</taxon>
        <taxon>Arthropoda</taxon>
        <taxon>Hexapoda</taxon>
        <taxon>Insecta</taxon>
        <taxon>Pterygota</taxon>
        <taxon>Neoptera</taxon>
        <taxon>Endopterygota</taxon>
        <taxon>Lepidoptera</taxon>
        <taxon>Glossata</taxon>
        <taxon>Ditrysia</taxon>
        <taxon>Yponomeutoidea</taxon>
        <taxon>Plutellidae</taxon>
        <taxon>Plutella</taxon>
    </lineage>
</organism>
<feature type="compositionally biased region" description="Pro residues" evidence="1">
    <location>
        <begin position="11"/>
        <end position="29"/>
    </location>
</feature>
<gene>
    <name evidence="2" type="ORF">JYU34_022878</name>
</gene>
<sequence>SVQWDLIQLDDPPPAAPAPPPAPAAPPAPASQRGADSALLHEYGLDFTQFGLSDPPAPAATPAAWTTFN</sequence>
<evidence type="ECO:0000256" key="1">
    <source>
        <dbReference type="SAM" id="MobiDB-lite"/>
    </source>
</evidence>
<proteinExistence type="predicted"/>
<reference evidence="2 3" key="1">
    <citation type="submission" date="2021-06" db="EMBL/GenBank/DDBJ databases">
        <title>A haploid diamondback moth (Plutella xylostella L.) genome assembly resolves 31 chromosomes and identifies a diamide resistance mutation.</title>
        <authorList>
            <person name="Ward C.M."/>
            <person name="Perry K.D."/>
            <person name="Baker G."/>
            <person name="Powis K."/>
            <person name="Heckel D.G."/>
            <person name="Baxter S.W."/>
        </authorList>
    </citation>
    <scope>NUCLEOTIDE SEQUENCE [LARGE SCALE GENOMIC DNA]</scope>
    <source>
        <strain evidence="2 3">LV</strain>
        <tissue evidence="2">Single pupa</tissue>
    </source>
</reference>
<keyword evidence="3" id="KW-1185">Reference proteome</keyword>